<dbReference type="Pfam" id="PF07714">
    <property type="entry name" value="PK_Tyr_Ser-Thr"/>
    <property type="match status" value="1"/>
</dbReference>
<dbReference type="AlphaFoldDB" id="A0AAN8FCN7"/>
<dbReference type="GO" id="GO:0005524">
    <property type="term" value="F:ATP binding"/>
    <property type="evidence" value="ECO:0007669"/>
    <property type="project" value="UniProtKB-KW"/>
</dbReference>
<reference evidence="4 5" key="1">
    <citation type="submission" date="2019-10" db="EMBL/GenBank/DDBJ databases">
        <title>Assembly and Annotation for the nematode Trichostrongylus colubriformis.</title>
        <authorList>
            <person name="Martin J."/>
        </authorList>
    </citation>
    <scope>NUCLEOTIDE SEQUENCE [LARGE SCALE GENOMIC DNA]</scope>
    <source>
        <strain evidence="4">G859</strain>
        <tissue evidence="4">Whole worm</tissue>
    </source>
</reference>
<proteinExistence type="predicted"/>
<dbReference type="InterPro" id="IPR000719">
    <property type="entry name" value="Prot_kinase_dom"/>
</dbReference>
<dbReference type="PANTHER" id="PTHR24418">
    <property type="entry name" value="TYROSINE-PROTEIN KINASE"/>
    <property type="match status" value="1"/>
</dbReference>
<accession>A0AAN8FCN7</accession>
<dbReference type="InterPro" id="IPR050198">
    <property type="entry name" value="Non-receptor_tyrosine_kinases"/>
</dbReference>
<evidence type="ECO:0000256" key="2">
    <source>
        <dbReference type="ARBA" id="ARBA00022840"/>
    </source>
</evidence>
<dbReference type="GO" id="GO:0004672">
    <property type="term" value="F:protein kinase activity"/>
    <property type="evidence" value="ECO:0007669"/>
    <property type="project" value="InterPro"/>
</dbReference>
<evidence type="ECO:0000256" key="1">
    <source>
        <dbReference type="ARBA" id="ARBA00022741"/>
    </source>
</evidence>
<keyword evidence="5" id="KW-1185">Reference proteome</keyword>
<evidence type="ECO:0000313" key="5">
    <source>
        <dbReference type="Proteomes" id="UP001331761"/>
    </source>
</evidence>
<dbReference type="EMBL" id="WIXE01011154">
    <property type="protein sequence ID" value="KAK5976995.1"/>
    <property type="molecule type" value="Genomic_DNA"/>
</dbReference>
<name>A0AAN8FCN7_TRICO</name>
<dbReference type="SUPFAM" id="SSF56112">
    <property type="entry name" value="Protein kinase-like (PK-like)"/>
    <property type="match status" value="1"/>
</dbReference>
<comment type="caution">
    <text evidence="4">The sequence shown here is derived from an EMBL/GenBank/DDBJ whole genome shotgun (WGS) entry which is preliminary data.</text>
</comment>
<dbReference type="Proteomes" id="UP001331761">
    <property type="component" value="Unassembled WGS sequence"/>
</dbReference>
<organism evidence="4 5">
    <name type="scientific">Trichostrongylus colubriformis</name>
    <name type="common">Black scour worm</name>
    <dbReference type="NCBI Taxonomy" id="6319"/>
    <lineage>
        <taxon>Eukaryota</taxon>
        <taxon>Metazoa</taxon>
        <taxon>Ecdysozoa</taxon>
        <taxon>Nematoda</taxon>
        <taxon>Chromadorea</taxon>
        <taxon>Rhabditida</taxon>
        <taxon>Rhabditina</taxon>
        <taxon>Rhabditomorpha</taxon>
        <taxon>Strongyloidea</taxon>
        <taxon>Trichostrongylidae</taxon>
        <taxon>Trichostrongylus</taxon>
    </lineage>
</organism>
<protein>
    <recommendedName>
        <fullName evidence="3">Protein kinase domain-containing protein</fullName>
    </recommendedName>
</protein>
<evidence type="ECO:0000313" key="4">
    <source>
        <dbReference type="EMBL" id="KAK5976995.1"/>
    </source>
</evidence>
<dbReference type="InterPro" id="IPR011009">
    <property type="entry name" value="Kinase-like_dom_sf"/>
</dbReference>
<keyword evidence="1" id="KW-0547">Nucleotide-binding</keyword>
<gene>
    <name evidence="4" type="ORF">GCK32_017665</name>
</gene>
<dbReference type="PROSITE" id="PS50011">
    <property type="entry name" value="PROTEIN_KINASE_DOM"/>
    <property type="match status" value="1"/>
</dbReference>
<feature type="domain" description="Protein kinase" evidence="3">
    <location>
        <begin position="1"/>
        <end position="109"/>
    </location>
</feature>
<dbReference type="Gene3D" id="1.10.510.10">
    <property type="entry name" value="Transferase(Phosphotransferase) domain 1"/>
    <property type="match status" value="1"/>
</dbReference>
<evidence type="ECO:0000259" key="3">
    <source>
        <dbReference type="PROSITE" id="PS50011"/>
    </source>
</evidence>
<keyword evidence="2" id="KW-0067">ATP-binding</keyword>
<dbReference type="InterPro" id="IPR001245">
    <property type="entry name" value="Ser-Thr/Tyr_kinase_cat_dom"/>
</dbReference>
<sequence length="171" mass="20489">MTGNHNGWHRRQAPEVVATLVYTKECDVYSYGILVWEIFNNARQPFEEFSNKTVRRRLCEPTFRPYLSPDIPEEIRIIVTACWCPLPEQRPIMKDVAWILKKYIRHSQLWWTRPNLVQFQSKMDSRRLKSELRKKVHVGSCKGSKKRIRKEKNGCCHRIDAMRTQWSSRQK</sequence>